<dbReference type="VEuPathDB" id="VectorBase:LLONM1_007294"/>
<dbReference type="InterPro" id="IPR036047">
    <property type="entry name" value="F-box-like_dom_sf"/>
</dbReference>
<dbReference type="EnsemblMetazoa" id="LLOJ002966-RA">
    <property type="protein sequence ID" value="LLOJ002966-PA"/>
    <property type="gene ID" value="LLOJ002966"/>
</dbReference>
<dbReference type="EMBL" id="GITU01008054">
    <property type="protein sequence ID" value="MBC1176757.1"/>
    <property type="molecule type" value="Transcribed_RNA"/>
</dbReference>
<dbReference type="VEuPathDB" id="VectorBase:LLOJ002966"/>
<evidence type="ECO:0000259" key="2">
    <source>
        <dbReference type="PROSITE" id="PS50181"/>
    </source>
</evidence>
<dbReference type="GO" id="GO:0019005">
    <property type="term" value="C:SCF ubiquitin ligase complex"/>
    <property type="evidence" value="ECO:0007669"/>
    <property type="project" value="TreeGrafter"/>
</dbReference>
<reference evidence="5" key="1">
    <citation type="submission" date="2012-05" db="EMBL/GenBank/DDBJ databases">
        <title>Whole Genome Assembly of Lutzomyia longipalpis.</title>
        <authorList>
            <person name="Richards S."/>
            <person name="Qu C."/>
            <person name="Dillon R."/>
            <person name="Worley K."/>
            <person name="Scherer S."/>
            <person name="Batterton M."/>
            <person name="Taylor A."/>
            <person name="Hawes A."/>
            <person name="Hernandez B."/>
            <person name="Kovar C."/>
            <person name="Mandapat C."/>
            <person name="Pham C."/>
            <person name="Qu C."/>
            <person name="Jing C."/>
            <person name="Bess C."/>
            <person name="Bandaranaike D."/>
            <person name="Ngo D."/>
            <person name="Ongeri F."/>
            <person name="Arias F."/>
            <person name="Lara F."/>
            <person name="Weissenberger G."/>
            <person name="Kamau G."/>
            <person name="Han H."/>
            <person name="Shen H."/>
            <person name="Dinh H."/>
            <person name="Khalil I."/>
            <person name="Jones J."/>
            <person name="Shafer J."/>
            <person name="Jayaseelan J."/>
            <person name="Quiroz J."/>
            <person name="Blankenburg K."/>
            <person name="Nguyen L."/>
            <person name="Jackson L."/>
            <person name="Francisco L."/>
            <person name="Tang L.-Y."/>
            <person name="Pu L.-L."/>
            <person name="Perales L."/>
            <person name="Lorensuhewa L."/>
            <person name="Munidasa M."/>
            <person name="Coyle M."/>
            <person name="Taylor M."/>
            <person name="Puazo M."/>
            <person name="Firestine M."/>
            <person name="Scheel M."/>
            <person name="Javaid M."/>
            <person name="Wang M."/>
            <person name="Li M."/>
            <person name="Tabassum N."/>
            <person name="Saada N."/>
            <person name="Osuji N."/>
            <person name="Aqrawi P."/>
            <person name="Fu Q."/>
            <person name="Thornton R."/>
            <person name="Raj R."/>
            <person name="Goodspeed R."/>
            <person name="Mata R."/>
            <person name="Najjar R."/>
            <person name="Gubbala S."/>
            <person name="Lee S."/>
            <person name="Denson S."/>
            <person name="Patil S."/>
            <person name="Macmil S."/>
            <person name="Qi S."/>
            <person name="Matskevitch T."/>
            <person name="Palculict T."/>
            <person name="Mathew T."/>
            <person name="Vee V."/>
            <person name="Velamala V."/>
            <person name="Korchina V."/>
            <person name="Cai W."/>
            <person name="Liu W."/>
            <person name="Dai W."/>
            <person name="Zou X."/>
            <person name="Zhu Y."/>
            <person name="Zhang Y."/>
            <person name="Wu Y.-Q."/>
            <person name="Xin Y."/>
            <person name="Nazarath L."/>
            <person name="Kovar C."/>
            <person name="Han Y."/>
            <person name="Muzny D."/>
            <person name="Gibbs R."/>
        </authorList>
    </citation>
    <scope>NUCLEOTIDE SEQUENCE [LARGE SCALE GENOMIC DNA]</scope>
    <source>
        <strain evidence="5">Jacobina</strain>
    </source>
</reference>
<accession>A0A1B0CF46</accession>
<evidence type="ECO:0000256" key="1">
    <source>
        <dbReference type="ARBA" id="ARBA00022786"/>
    </source>
</evidence>
<dbReference type="SUPFAM" id="SSF52047">
    <property type="entry name" value="RNI-like"/>
    <property type="match status" value="1"/>
</dbReference>
<dbReference type="GO" id="GO:0031146">
    <property type="term" value="P:SCF-dependent proteasomal ubiquitin-dependent protein catabolic process"/>
    <property type="evidence" value="ECO:0007669"/>
    <property type="project" value="TreeGrafter"/>
</dbReference>
<dbReference type="EMBL" id="AJWK01009692">
    <property type="status" value="NOT_ANNOTATED_CDS"/>
    <property type="molecule type" value="Genomic_DNA"/>
</dbReference>
<dbReference type="EMBL" id="AJWK01009693">
    <property type="status" value="NOT_ANNOTATED_CDS"/>
    <property type="molecule type" value="Genomic_DNA"/>
</dbReference>
<sequence length="473" mass="54378">MGLPPSNMDIDIVEQNGMLEYDDSNLILKMLDDDCLFHILSYLNLQELIRVEEVCERFEAVAQQVYKTYTTLDFSDHLLRNKFAMQKQIPIAEATAIASRVGPSIHTLTAKASTFRMNDHQIPNFVGMYFKKLRNVNFHWFKIMDDESLAEMATAFTGVTVVKLDGCDATDKVLQGLFKVDQLEVLELPNNPEINGTFFVELRNIRDINLECCHNVNPQLFRQFCEEHPNLRSLNVRNCSWIDRICLQHIAALSNLETLGISANYRIISMNDYLILADLPKLKHLQIDCGKNSEWNMDELLLKVSIHNQLESLVLMDKEITADTEKSLRYLTNIKELDLSSSSKCTDTTLESLSCENTLQRLEIQWAPVTPKGLEMLIKRCPHLRMLNVVKCPNINGDFVPQILEHLKGRPHMLEMLANDHPRTFPRKKFEKIYTGRNSSKLKKLFTKSTKLQYNNAERTSINLRNIADVSAL</sequence>
<dbReference type="PANTHER" id="PTHR13318:SF247">
    <property type="entry name" value="GH16156P"/>
    <property type="match status" value="1"/>
</dbReference>
<dbReference type="Pfam" id="PF00646">
    <property type="entry name" value="F-box"/>
    <property type="match status" value="1"/>
</dbReference>
<evidence type="ECO:0000313" key="5">
    <source>
        <dbReference type="Proteomes" id="UP000092461"/>
    </source>
</evidence>
<dbReference type="Gene3D" id="3.80.10.10">
    <property type="entry name" value="Ribonuclease Inhibitor"/>
    <property type="match status" value="2"/>
</dbReference>
<dbReference type="InterPro" id="IPR032675">
    <property type="entry name" value="LRR_dom_sf"/>
</dbReference>
<organism evidence="4 5">
    <name type="scientific">Lutzomyia longipalpis</name>
    <name type="common">Sand fly</name>
    <dbReference type="NCBI Taxonomy" id="7200"/>
    <lineage>
        <taxon>Eukaryota</taxon>
        <taxon>Metazoa</taxon>
        <taxon>Ecdysozoa</taxon>
        <taxon>Arthropoda</taxon>
        <taxon>Hexapoda</taxon>
        <taxon>Insecta</taxon>
        <taxon>Pterygota</taxon>
        <taxon>Neoptera</taxon>
        <taxon>Endopterygota</taxon>
        <taxon>Diptera</taxon>
        <taxon>Nematocera</taxon>
        <taxon>Psychodoidea</taxon>
        <taxon>Psychodidae</taxon>
        <taxon>Lutzomyia</taxon>
        <taxon>Lutzomyia</taxon>
    </lineage>
</organism>
<dbReference type="PROSITE" id="PS50181">
    <property type="entry name" value="FBOX"/>
    <property type="match status" value="1"/>
</dbReference>
<dbReference type="SUPFAM" id="SSF81383">
    <property type="entry name" value="F-box domain"/>
    <property type="match status" value="1"/>
</dbReference>
<keyword evidence="1" id="KW-0833">Ubl conjugation pathway</keyword>
<evidence type="ECO:0000313" key="4">
    <source>
        <dbReference type="EnsemblMetazoa" id="LLOJ002966-PA"/>
    </source>
</evidence>
<reference evidence="3" key="2">
    <citation type="journal article" date="2020" name="BMC">
        <title>Leishmania infection induces a limited differential gene expression in the sand fly midgut.</title>
        <authorList>
            <person name="Coutinho-Abreu I.V."/>
            <person name="Serafim T.D."/>
            <person name="Meneses C."/>
            <person name="Kamhawi S."/>
            <person name="Oliveira F."/>
            <person name="Valenzuela J.G."/>
        </authorList>
    </citation>
    <scope>NUCLEOTIDE SEQUENCE</scope>
    <source>
        <strain evidence="3">Jacobina</strain>
        <tissue evidence="3">Midgut</tissue>
    </source>
</reference>
<dbReference type="EMBL" id="AJWK01009694">
    <property type="status" value="NOT_ANNOTATED_CDS"/>
    <property type="molecule type" value="Genomic_DNA"/>
</dbReference>
<dbReference type="Proteomes" id="UP000092461">
    <property type="component" value="Unassembled WGS sequence"/>
</dbReference>
<evidence type="ECO:0000313" key="3">
    <source>
        <dbReference type="EMBL" id="MBC1176757.1"/>
    </source>
</evidence>
<proteinExistence type="predicted"/>
<keyword evidence="5" id="KW-1185">Reference proteome</keyword>
<dbReference type="InterPro" id="IPR001810">
    <property type="entry name" value="F-box_dom"/>
</dbReference>
<dbReference type="InterPro" id="IPR006553">
    <property type="entry name" value="Leu-rich_rpt_Cys-con_subtyp"/>
</dbReference>
<reference evidence="4" key="3">
    <citation type="submission" date="2020-05" db="UniProtKB">
        <authorList>
            <consortium name="EnsemblMetazoa"/>
        </authorList>
    </citation>
    <scope>IDENTIFICATION</scope>
    <source>
        <strain evidence="4">Jacobina</strain>
    </source>
</reference>
<dbReference type="PANTHER" id="PTHR13318">
    <property type="entry name" value="PARTNER OF PAIRED, ISOFORM B-RELATED"/>
    <property type="match status" value="1"/>
</dbReference>
<name>A0A1B0CF46_LUTLO</name>
<feature type="domain" description="F-box" evidence="2">
    <location>
        <begin position="25"/>
        <end position="72"/>
    </location>
</feature>
<dbReference type="SMART" id="SM00367">
    <property type="entry name" value="LRR_CC"/>
    <property type="match status" value="4"/>
</dbReference>
<dbReference type="AlphaFoldDB" id="A0A1B0CF46"/>
<protein>
    <submittedName>
        <fullName evidence="3">Putative rna-binding protein</fullName>
    </submittedName>
</protein>